<proteinExistence type="predicted"/>
<protein>
    <submittedName>
        <fullName evidence="2">Uncharacterized protein</fullName>
    </submittedName>
</protein>
<name>A0ABM8D4I0_9NOCA</name>
<evidence type="ECO:0000313" key="3">
    <source>
        <dbReference type="Proteomes" id="UP001317870"/>
    </source>
</evidence>
<organism evidence="2 3">
    <name type="scientific">Nocardia sputorum</name>
    <dbReference type="NCBI Taxonomy" id="2984338"/>
    <lineage>
        <taxon>Bacteria</taxon>
        <taxon>Bacillati</taxon>
        <taxon>Actinomycetota</taxon>
        <taxon>Actinomycetes</taxon>
        <taxon>Mycobacteriales</taxon>
        <taxon>Nocardiaceae</taxon>
        <taxon>Nocardia</taxon>
    </lineage>
</organism>
<gene>
    <name evidence="2" type="ORF">IFM12276_52940</name>
</gene>
<evidence type="ECO:0000313" key="2">
    <source>
        <dbReference type="EMBL" id="BDU02266.1"/>
    </source>
</evidence>
<sequence>MEVGSGNGTGLGCSGSFAPEPPPHAVTANAPKQTTPINKRRIIVPSKHSGIRLPMTLRSATFRFTSGDGSHGE</sequence>
<keyword evidence="3" id="KW-1185">Reference proteome</keyword>
<accession>A0ABM8D4I0</accession>
<reference evidence="2 3" key="1">
    <citation type="submission" date="2022-11" db="EMBL/GenBank/DDBJ databases">
        <title>Genome Sequencing of Nocardia sp. ON39_IFM12276 and assembly.</title>
        <authorList>
            <person name="Shimojima M."/>
            <person name="Toyokawa M."/>
            <person name="Uesaka K."/>
        </authorList>
    </citation>
    <scope>NUCLEOTIDE SEQUENCE [LARGE SCALE GENOMIC DNA]</scope>
    <source>
        <strain evidence="2 3">IFM 12276</strain>
    </source>
</reference>
<dbReference type="Proteomes" id="UP001317870">
    <property type="component" value="Chromosome"/>
</dbReference>
<feature type="region of interest" description="Disordered" evidence="1">
    <location>
        <begin position="1"/>
        <end position="37"/>
    </location>
</feature>
<evidence type="ECO:0000256" key="1">
    <source>
        <dbReference type="SAM" id="MobiDB-lite"/>
    </source>
</evidence>
<feature type="compositionally biased region" description="Gly residues" evidence="1">
    <location>
        <begin position="1"/>
        <end position="13"/>
    </location>
</feature>
<dbReference type="EMBL" id="AP026978">
    <property type="protein sequence ID" value="BDU02266.1"/>
    <property type="molecule type" value="Genomic_DNA"/>
</dbReference>